<dbReference type="Pfam" id="PF07978">
    <property type="entry name" value="NIPSNAP"/>
    <property type="match status" value="1"/>
</dbReference>
<comment type="caution">
    <text evidence="2">The sequence shown here is derived from an EMBL/GenBank/DDBJ whole genome shotgun (WGS) entry which is preliminary data.</text>
</comment>
<dbReference type="InterPro" id="IPR011008">
    <property type="entry name" value="Dimeric_a/b-barrel"/>
</dbReference>
<dbReference type="Gene3D" id="3.30.70.100">
    <property type="match status" value="2"/>
</dbReference>
<dbReference type="InterPro" id="IPR012577">
    <property type="entry name" value="NIPSNAP"/>
</dbReference>
<dbReference type="SUPFAM" id="SSF54909">
    <property type="entry name" value="Dimeric alpha+beta barrel"/>
    <property type="match status" value="2"/>
</dbReference>
<dbReference type="Proteomes" id="UP001431776">
    <property type="component" value="Unassembled WGS sequence"/>
</dbReference>
<evidence type="ECO:0000313" key="2">
    <source>
        <dbReference type="EMBL" id="MDI6450287.1"/>
    </source>
</evidence>
<evidence type="ECO:0000313" key="3">
    <source>
        <dbReference type="Proteomes" id="UP001431776"/>
    </source>
</evidence>
<dbReference type="RefSeq" id="WP_349245696.1">
    <property type="nucleotide sequence ID" value="NZ_JASCXX010000018.1"/>
</dbReference>
<feature type="domain" description="NIPSNAP" evidence="1">
    <location>
        <begin position="192"/>
        <end position="295"/>
    </location>
</feature>
<accession>A0AAW6TXQ8</accession>
<gene>
    <name evidence="2" type="ORF">QJ522_14600</name>
</gene>
<evidence type="ECO:0000259" key="1">
    <source>
        <dbReference type="Pfam" id="PF07978"/>
    </source>
</evidence>
<dbReference type="AlphaFoldDB" id="A0AAW6TXQ8"/>
<proteinExistence type="predicted"/>
<keyword evidence="3" id="KW-1185">Reference proteome</keyword>
<name>A0AAW6TXQ8_9BACT</name>
<protein>
    <submittedName>
        <fullName evidence="2">NIPSNAP family protein</fullName>
    </submittedName>
</protein>
<reference evidence="2" key="1">
    <citation type="submission" date="2023-05" db="EMBL/GenBank/DDBJ databases">
        <title>Anaerotaeda fermentans gen. nov., sp. nov., a novel anaerobic planctomycete of the new family within the order Sedimentisphaerales isolated from Taman Peninsula, Russia.</title>
        <authorList>
            <person name="Khomyakova M.A."/>
            <person name="Merkel A.Y."/>
            <person name="Slobodkin A.I."/>
        </authorList>
    </citation>
    <scope>NUCLEOTIDE SEQUENCE</scope>
    <source>
        <strain evidence="2">M17dextr</strain>
    </source>
</reference>
<sequence length="297" mass="33283">MERREFLRTSCATGLAALTAGATAYGQDTPRKLPGESEVAYRQRVARFRAAQEAANQASMRTVQAAARATDYFELRRYEIETEAQKAGFDAFAKEAAIPALNRAGIEPVGVFYPWEGISPIYVLLRHRSLPSFAALTQILSEDEEFLQAGAAFLNAPASAPAYKRMEVQLMAAFEGMPHLETPIKAPGRVFQLRIYESPSEKTGLKKIEMFNIGEIDIFRKTGLNPVFFGQTLAGEKMPNLTYMLVFNSMDERQANWKRFGSDPDWQALRARPEYADKEILCGITNLYLKPADYSQI</sequence>
<organism evidence="2 3">
    <name type="scientific">Anaerobaca lacustris</name>
    <dbReference type="NCBI Taxonomy" id="3044600"/>
    <lineage>
        <taxon>Bacteria</taxon>
        <taxon>Pseudomonadati</taxon>
        <taxon>Planctomycetota</taxon>
        <taxon>Phycisphaerae</taxon>
        <taxon>Sedimentisphaerales</taxon>
        <taxon>Anaerobacaceae</taxon>
        <taxon>Anaerobaca</taxon>
    </lineage>
</organism>
<dbReference type="EMBL" id="JASCXX010000018">
    <property type="protein sequence ID" value="MDI6450287.1"/>
    <property type="molecule type" value="Genomic_DNA"/>
</dbReference>